<gene>
    <name evidence="2" type="ordered locus">TVNIR_0335</name>
</gene>
<sequence>MLTHTACYGLQGDRHAIVVLECVGRPRRRIRQRGAERARRPPGLAAEEISAVGMDGHDGFPIVRRPAQDLPATDGFLENPCVEDRGSPEFWNLPDAAFEKIGRCRHGRDALEKCLEVSSVRRMRHDRSGKGGLPRICGVAPAEQPPPSQTFRHQGTPESGRADGPGRYPLSAGKPSRHNADQIPV</sequence>
<evidence type="ECO:0000313" key="3">
    <source>
        <dbReference type="Proteomes" id="UP000010809"/>
    </source>
</evidence>
<feature type="region of interest" description="Disordered" evidence="1">
    <location>
        <begin position="125"/>
        <end position="185"/>
    </location>
</feature>
<proteinExistence type="predicted"/>
<dbReference type="AlphaFoldDB" id="L0DSQ4"/>
<dbReference type="STRING" id="1255043.TVNIR_0335"/>
<dbReference type="KEGG" id="tni:TVNIR_0335"/>
<dbReference type="EMBL" id="CP003989">
    <property type="protein sequence ID" value="AGA32043.1"/>
    <property type="molecule type" value="Genomic_DNA"/>
</dbReference>
<organism evidence="2 3">
    <name type="scientific">Thioalkalivibrio nitratireducens (strain DSM 14787 / UNIQEM 213 / ALEN2)</name>
    <dbReference type="NCBI Taxonomy" id="1255043"/>
    <lineage>
        <taxon>Bacteria</taxon>
        <taxon>Pseudomonadati</taxon>
        <taxon>Pseudomonadota</taxon>
        <taxon>Gammaproteobacteria</taxon>
        <taxon>Chromatiales</taxon>
        <taxon>Ectothiorhodospiraceae</taxon>
        <taxon>Thioalkalivibrio</taxon>
    </lineage>
</organism>
<evidence type="ECO:0000256" key="1">
    <source>
        <dbReference type="SAM" id="MobiDB-lite"/>
    </source>
</evidence>
<dbReference type="HOGENOM" id="CLU_1460671_0_0_6"/>
<keyword evidence="3" id="KW-1185">Reference proteome</keyword>
<reference evidence="2" key="1">
    <citation type="submission" date="2015-12" db="EMBL/GenBank/DDBJ databases">
        <authorList>
            <person name="Tikhonova T.V."/>
            <person name="Pavlov A.R."/>
            <person name="Beletsky A.V."/>
            <person name="Mardanov A.V."/>
            <person name="Sorokin D.Y."/>
            <person name="Ravin N.V."/>
            <person name="Popov V.O."/>
        </authorList>
    </citation>
    <scope>NUCLEOTIDE SEQUENCE</scope>
    <source>
        <strain evidence="2">DSM 14787</strain>
    </source>
</reference>
<evidence type="ECO:0000313" key="2">
    <source>
        <dbReference type="EMBL" id="AGA32043.1"/>
    </source>
</evidence>
<dbReference type="Proteomes" id="UP000010809">
    <property type="component" value="Chromosome"/>
</dbReference>
<protein>
    <submittedName>
        <fullName evidence="2">Uncharacterized protein</fullName>
    </submittedName>
</protein>
<name>L0DSQ4_THIND</name>
<accession>L0DSQ4</accession>
<dbReference type="PATRIC" id="fig|1255043.3.peg.335"/>